<evidence type="ECO:0000256" key="4">
    <source>
        <dbReference type="ARBA" id="ARBA00022452"/>
    </source>
</evidence>
<evidence type="ECO:0000313" key="11">
    <source>
        <dbReference type="Proteomes" id="UP000064967"/>
    </source>
</evidence>
<dbReference type="InterPro" id="IPR051906">
    <property type="entry name" value="TolC-like"/>
</dbReference>
<evidence type="ECO:0000256" key="9">
    <source>
        <dbReference type="SAM" id="SignalP"/>
    </source>
</evidence>
<dbReference type="Proteomes" id="UP000064967">
    <property type="component" value="Chromosome"/>
</dbReference>
<evidence type="ECO:0000313" key="10">
    <source>
        <dbReference type="EMBL" id="AKV02082.1"/>
    </source>
</evidence>
<dbReference type="EMBL" id="CP012333">
    <property type="protein sequence ID" value="AKV02082.1"/>
    <property type="molecule type" value="Genomic_DNA"/>
</dbReference>
<reference evidence="10 11" key="1">
    <citation type="submission" date="2015-08" db="EMBL/GenBank/DDBJ databases">
        <authorList>
            <person name="Babu N.S."/>
            <person name="Beckwith C.J."/>
            <person name="Beseler K.G."/>
            <person name="Brison A."/>
            <person name="Carone J.V."/>
            <person name="Caskin T.P."/>
            <person name="Diamond M."/>
            <person name="Durham M.E."/>
            <person name="Foxe J.M."/>
            <person name="Go M."/>
            <person name="Henderson B.A."/>
            <person name="Jones I.B."/>
            <person name="McGettigan J.A."/>
            <person name="Micheletti S.J."/>
            <person name="Nasrallah M.E."/>
            <person name="Ortiz D."/>
            <person name="Piller C.R."/>
            <person name="Privatt S.R."/>
            <person name="Schneider S.L."/>
            <person name="Sharp S."/>
            <person name="Smith T.C."/>
            <person name="Stanton J.D."/>
            <person name="Ullery H.E."/>
            <person name="Wilson R.J."/>
            <person name="Serrano M.G."/>
            <person name="Buck G."/>
            <person name="Lee V."/>
            <person name="Wang Y."/>
            <person name="Carvalho R."/>
            <person name="Voegtly L."/>
            <person name="Shi R."/>
            <person name="Duckworth R."/>
            <person name="Johnson A."/>
            <person name="Loviza R."/>
            <person name="Walstead R."/>
            <person name="Shah Z."/>
            <person name="Kiflezghi M."/>
            <person name="Wade K."/>
            <person name="Ball S.L."/>
            <person name="Bradley K.W."/>
            <person name="Asai D.J."/>
            <person name="Bowman C.A."/>
            <person name="Russell D.A."/>
            <person name="Pope W.H."/>
            <person name="Jacobs-Sera D."/>
            <person name="Hendrix R.W."/>
            <person name="Hatfull G.F."/>
        </authorList>
    </citation>
    <scope>NUCLEOTIDE SEQUENCE [LARGE SCALE GENOMIC DNA]</scope>
    <source>
        <strain evidence="10 11">DSM 27648</strain>
    </source>
</reference>
<evidence type="ECO:0000256" key="1">
    <source>
        <dbReference type="ARBA" id="ARBA00004442"/>
    </source>
</evidence>
<sequence length="489" mass="53549">MLAVACMLVGSGLFASSARAGDLDLEDDPQDAKKAEEPKTHAAADDMPMSPAPFATIRPHAYSLPECLALAERNHPNLWAARARLAGVHAQLDEAKYTPYSFWSANSTFGVLPRLGGTPFYNAVPRSILNQGLGSGYEPFLQFGVRGNIPLYTFGKIESIKRAAEAQVRFSEWDLEKVRQQVRIDVRRAYFGLMLARDALYIANEVLGQLNKAIEGTVRKLEAGDTSVEEPDKLRLEIYKDELNARVAEARKGEAFANAALRFLTGVQTAFDIPDEPLRRPTNTLGPVVRYLTAARLFRPDVNLARAGVAARKAQVEFARAQLFPNIGVGVGFSYAIAPSATPQNTAWIGDPYNGFGAGFAFGVEWGLDLLPKQARLSGAESQLEEARSLERLALGGVAVEVENAYAGAIEAKAREENWDRAEHRAKRWISNAQDAIDLGTKDERYLIEPLRSYVFARANHVQALMDFNVALSVLAQVTGWDAAAPQDS</sequence>
<evidence type="ECO:0000256" key="5">
    <source>
        <dbReference type="ARBA" id="ARBA00022692"/>
    </source>
</evidence>
<dbReference type="AlphaFoldDB" id="A0A0K1Q8T3"/>
<keyword evidence="5" id="KW-0812">Transmembrane</keyword>
<protein>
    <submittedName>
        <fullName evidence="10">Outer membrane efflux protein, putative</fullName>
    </submittedName>
</protein>
<feature type="signal peptide" evidence="9">
    <location>
        <begin position="1"/>
        <end position="20"/>
    </location>
</feature>
<dbReference type="KEGG" id="llu:AKJ09_08745"/>
<organism evidence="10 11">
    <name type="scientific">Labilithrix luteola</name>
    <dbReference type="NCBI Taxonomy" id="1391654"/>
    <lineage>
        <taxon>Bacteria</taxon>
        <taxon>Pseudomonadati</taxon>
        <taxon>Myxococcota</taxon>
        <taxon>Polyangia</taxon>
        <taxon>Polyangiales</taxon>
        <taxon>Labilitrichaceae</taxon>
        <taxon>Labilithrix</taxon>
    </lineage>
</organism>
<evidence type="ECO:0000256" key="2">
    <source>
        <dbReference type="ARBA" id="ARBA00007613"/>
    </source>
</evidence>
<dbReference type="GO" id="GO:0015288">
    <property type="term" value="F:porin activity"/>
    <property type="evidence" value="ECO:0007669"/>
    <property type="project" value="TreeGrafter"/>
</dbReference>
<evidence type="ECO:0000256" key="7">
    <source>
        <dbReference type="ARBA" id="ARBA00023237"/>
    </source>
</evidence>
<evidence type="ECO:0000256" key="8">
    <source>
        <dbReference type="SAM" id="MobiDB-lite"/>
    </source>
</evidence>
<keyword evidence="4" id="KW-1134">Transmembrane beta strand</keyword>
<keyword evidence="9" id="KW-0732">Signal</keyword>
<dbReference type="PANTHER" id="PTHR30026:SF13">
    <property type="entry name" value="MEMBRANE EFFLUX PROTEIN, PUTATIVE-RELATED"/>
    <property type="match status" value="1"/>
</dbReference>
<dbReference type="InterPro" id="IPR003423">
    <property type="entry name" value="OMP_efflux"/>
</dbReference>
<feature type="chain" id="PRO_5005467045" evidence="9">
    <location>
        <begin position="21"/>
        <end position="489"/>
    </location>
</feature>
<keyword evidence="7" id="KW-0998">Cell outer membrane</keyword>
<dbReference type="GO" id="GO:0015562">
    <property type="term" value="F:efflux transmembrane transporter activity"/>
    <property type="evidence" value="ECO:0007669"/>
    <property type="project" value="InterPro"/>
</dbReference>
<feature type="region of interest" description="Disordered" evidence="8">
    <location>
        <begin position="24"/>
        <end position="48"/>
    </location>
</feature>
<dbReference type="Gene3D" id="1.20.1600.10">
    <property type="entry name" value="Outer membrane efflux proteins (OEP)"/>
    <property type="match status" value="1"/>
</dbReference>
<dbReference type="SUPFAM" id="SSF56954">
    <property type="entry name" value="Outer membrane efflux proteins (OEP)"/>
    <property type="match status" value="1"/>
</dbReference>
<keyword evidence="6" id="KW-0472">Membrane</keyword>
<evidence type="ECO:0000256" key="6">
    <source>
        <dbReference type="ARBA" id="ARBA00023136"/>
    </source>
</evidence>
<proteinExistence type="inferred from homology"/>
<feature type="compositionally biased region" description="Basic and acidic residues" evidence="8">
    <location>
        <begin position="30"/>
        <end position="44"/>
    </location>
</feature>
<keyword evidence="3" id="KW-0813">Transport</keyword>
<dbReference type="GO" id="GO:1990281">
    <property type="term" value="C:efflux pump complex"/>
    <property type="evidence" value="ECO:0007669"/>
    <property type="project" value="TreeGrafter"/>
</dbReference>
<gene>
    <name evidence="10" type="ORF">AKJ09_08745</name>
</gene>
<comment type="similarity">
    <text evidence="2">Belongs to the outer membrane factor (OMF) (TC 1.B.17) family.</text>
</comment>
<evidence type="ECO:0000256" key="3">
    <source>
        <dbReference type="ARBA" id="ARBA00022448"/>
    </source>
</evidence>
<dbReference type="Pfam" id="PF02321">
    <property type="entry name" value="OEP"/>
    <property type="match status" value="2"/>
</dbReference>
<comment type="subcellular location">
    <subcellularLocation>
        <location evidence="1">Cell outer membrane</location>
    </subcellularLocation>
</comment>
<dbReference type="STRING" id="1391654.AKJ09_08745"/>
<keyword evidence="11" id="KW-1185">Reference proteome</keyword>
<dbReference type="OrthoDB" id="5490259at2"/>
<dbReference type="GO" id="GO:0009279">
    <property type="term" value="C:cell outer membrane"/>
    <property type="evidence" value="ECO:0007669"/>
    <property type="project" value="UniProtKB-SubCell"/>
</dbReference>
<dbReference type="PANTHER" id="PTHR30026">
    <property type="entry name" value="OUTER MEMBRANE PROTEIN TOLC"/>
    <property type="match status" value="1"/>
</dbReference>
<accession>A0A0K1Q8T3</accession>
<name>A0A0K1Q8T3_9BACT</name>